<dbReference type="AlphaFoldDB" id="A0A426XEM2"/>
<evidence type="ECO:0000313" key="2">
    <source>
        <dbReference type="Proteomes" id="UP000287651"/>
    </source>
</evidence>
<protein>
    <submittedName>
        <fullName evidence="1">Uncharacterized protein</fullName>
    </submittedName>
</protein>
<name>A0A426XEM2_ENSVE</name>
<dbReference type="EMBL" id="AMZH03021755">
    <property type="protein sequence ID" value="RRT37900.1"/>
    <property type="molecule type" value="Genomic_DNA"/>
</dbReference>
<organism evidence="1 2">
    <name type="scientific">Ensete ventricosum</name>
    <name type="common">Abyssinian banana</name>
    <name type="synonym">Musa ensete</name>
    <dbReference type="NCBI Taxonomy" id="4639"/>
    <lineage>
        <taxon>Eukaryota</taxon>
        <taxon>Viridiplantae</taxon>
        <taxon>Streptophyta</taxon>
        <taxon>Embryophyta</taxon>
        <taxon>Tracheophyta</taxon>
        <taxon>Spermatophyta</taxon>
        <taxon>Magnoliopsida</taxon>
        <taxon>Liliopsida</taxon>
        <taxon>Zingiberales</taxon>
        <taxon>Musaceae</taxon>
        <taxon>Ensete</taxon>
    </lineage>
</organism>
<comment type="caution">
    <text evidence="1">The sequence shown here is derived from an EMBL/GenBank/DDBJ whole genome shotgun (WGS) entry which is preliminary data.</text>
</comment>
<gene>
    <name evidence="1" type="ORF">B296_00045532</name>
</gene>
<sequence>MFSAVIFQSLPFLYCRRCPVASMVPPSTASNPRCRRPLLSQLHDLATIILSTLFCSDVGHIVVAFCSNHALLCLFFNRPRSCLCCNHLYHSRLSRKLLTTA</sequence>
<accession>A0A426XEM2</accession>
<evidence type="ECO:0000313" key="1">
    <source>
        <dbReference type="EMBL" id="RRT37900.1"/>
    </source>
</evidence>
<reference evidence="1 2" key="1">
    <citation type="journal article" date="2014" name="Agronomy (Basel)">
        <title>A Draft Genome Sequence for Ensete ventricosum, the Drought-Tolerant Tree Against Hunger.</title>
        <authorList>
            <person name="Harrison J."/>
            <person name="Moore K.A."/>
            <person name="Paszkiewicz K."/>
            <person name="Jones T."/>
            <person name="Grant M."/>
            <person name="Ambacheew D."/>
            <person name="Muzemil S."/>
            <person name="Studholme D.J."/>
        </authorList>
    </citation>
    <scope>NUCLEOTIDE SEQUENCE [LARGE SCALE GENOMIC DNA]</scope>
</reference>
<proteinExistence type="predicted"/>
<dbReference type="Proteomes" id="UP000287651">
    <property type="component" value="Unassembled WGS sequence"/>
</dbReference>